<dbReference type="Gene3D" id="3.30.1310.10">
    <property type="entry name" value="Nucleoid-associated protein YbaB-like domain"/>
    <property type="match status" value="1"/>
</dbReference>
<dbReference type="EMBL" id="BOON01000041">
    <property type="protein sequence ID" value="GII24756.1"/>
    <property type="molecule type" value="Genomic_DNA"/>
</dbReference>
<dbReference type="InterPro" id="IPR036894">
    <property type="entry name" value="YbaB-like_sf"/>
</dbReference>
<dbReference type="AlphaFoldDB" id="A0A8J3X2C3"/>
<reference evidence="1" key="1">
    <citation type="submission" date="2021-01" db="EMBL/GenBank/DDBJ databases">
        <title>Whole genome shotgun sequence of Planosporangium mesophilum NBRC 109066.</title>
        <authorList>
            <person name="Komaki H."/>
            <person name="Tamura T."/>
        </authorList>
    </citation>
    <scope>NUCLEOTIDE SEQUENCE</scope>
    <source>
        <strain evidence="1">NBRC 109066</strain>
    </source>
</reference>
<sequence>MTMPSPDERMEQLQRAVEDYPYRVRRLTEDAAEAAAQKVTGEAGNGQVVVTVTGGGAIDSVRVTYGALRELDNRTLADRVMAAVNDGLERAEALMPGAGEPDDAAAEEALHRFEQRMDDLLYELDYIDRKLNRIDE</sequence>
<dbReference type="GO" id="GO:0003677">
    <property type="term" value="F:DNA binding"/>
    <property type="evidence" value="ECO:0007669"/>
    <property type="project" value="InterPro"/>
</dbReference>
<gene>
    <name evidence="1" type="ORF">Pme01_43530</name>
</gene>
<proteinExistence type="predicted"/>
<dbReference type="Pfam" id="PF02575">
    <property type="entry name" value="YbaB_DNA_bd"/>
    <property type="match status" value="1"/>
</dbReference>
<accession>A0A8J3X2C3</accession>
<comment type="caution">
    <text evidence="1">The sequence shown here is derived from an EMBL/GenBank/DDBJ whole genome shotgun (WGS) entry which is preliminary data.</text>
</comment>
<evidence type="ECO:0000313" key="1">
    <source>
        <dbReference type="EMBL" id="GII24756.1"/>
    </source>
</evidence>
<dbReference type="Proteomes" id="UP000599074">
    <property type="component" value="Unassembled WGS sequence"/>
</dbReference>
<evidence type="ECO:0000313" key="2">
    <source>
        <dbReference type="Proteomes" id="UP000599074"/>
    </source>
</evidence>
<organism evidence="1 2">
    <name type="scientific">Planosporangium mesophilum</name>
    <dbReference type="NCBI Taxonomy" id="689768"/>
    <lineage>
        <taxon>Bacteria</taxon>
        <taxon>Bacillati</taxon>
        <taxon>Actinomycetota</taxon>
        <taxon>Actinomycetes</taxon>
        <taxon>Micromonosporales</taxon>
        <taxon>Micromonosporaceae</taxon>
        <taxon>Planosporangium</taxon>
    </lineage>
</organism>
<name>A0A8J3X2C3_9ACTN</name>
<protein>
    <recommendedName>
        <fullName evidence="3">YbaB/EbfC family DNA-binding protein</fullName>
    </recommendedName>
</protein>
<evidence type="ECO:0008006" key="3">
    <source>
        <dbReference type="Google" id="ProtNLM"/>
    </source>
</evidence>
<dbReference type="SUPFAM" id="SSF82607">
    <property type="entry name" value="YbaB-like"/>
    <property type="match status" value="1"/>
</dbReference>
<keyword evidence="2" id="KW-1185">Reference proteome</keyword>
<dbReference type="InterPro" id="IPR004401">
    <property type="entry name" value="YbaB/EbfC"/>
</dbReference>